<dbReference type="InterPro" id="IPR001810">
    <property type="entry name" value="F-box_dom"/>
</dbReference>
<evidence type="ECO:0000313" key="2">
    <source>
        <dbReference type="EMBL" id="KZW03046.1"/>
    </source>
</evidence>
<dbReference type="InParanoid" id="A0A165Q407"/>
<feature type="domain" description="F-box" evidence="1">
    <location>
        <begin position="63"/>
        <end position="111"/>
    </location>
</feature>
<reference evidence="2 3" key="1">
    <citation type="journal article" date="2016" name="Mol. Biol. Evol.">
        <title>Comparative Genomics of Early-Diverging Mushroom-Forming Fungi Provides Insights into the Origins of Lignocellulose Decay Capabilities.</title>
        <authorList>
            <person name="Nagy L.G."/>
            <person name="Riley R."/>
            <person name="Tritt A."/>
            <person name="Adam C."/>
            <person name="Daum C."/>
            <person name="Floudas D."/>
            <person name="Sun H."/>
            <person name="Yadav J.S."/>
            <person name="Pangilinan J."/>
            <person name="Larsson K.H."/>
            <person name="Matsuura K."/>
            <person name="Barry K."/>
            <person name="Labutti K."/>
            <person name="Kuo R."/>
            <person name="Ohm R.A."/>
            <person name="Bhattacharya S.S."/>
            <person name="Shirouzu T."/>
            <person name="Yoshinaga Y."/>
            <person name="Martin F.M."/>
            <person name="Grigoriev I.V."/>
            <person name="Hibbett D.S."/>
        </authorList>
    </citation>
    <scope>NUCLEOTIDE SEQUENCE [LARGE SCALE GENOMIC DNA]</scope>
    <source>
        <strain evidence="2 3">HHB12029</strain>
    </source>
</reference>
<dbReference type="InterPro" id="IPR036047">
    <property type="entry name" value="F-box-like_dom_sf"/>
</dbReference>
<dbReference type="Gene3D" id="1.20.1280.50">
    <property type="match status" value="1"/>
</dbReference>
<dbReference type="EMBL" id="KV425885">
    <property type="protein sequence ID" value="KZW03046.1"/>
    <property type="molecule type" value="Genomic_DNA"/>
</dbReference>
<protein>
    <recommendedName>
        <fullName evidence="1">F-box domain-containing protein</fullName>
    </recommendedName>
</protein>
<organism evidence="2 3">
    <name type="scientific">Exidia glandulosa HHB12029</name>
    <dbReference type="NCBI Taxonomy" id="1314781"/>
    <lineage>
        <taxon>Eukaryota</taxon>
        <taxon>Fungi</taxon>
        <taxon>Dikarya</taxon>
        <taxon>Basidiomycota</taxon>
        <taxon>Agaricomycotina</taxon>
        <taxon>Agaricomycetes</taxon>
        <taxon>Auriculariales</taxon>
        <taxon>Exidiaceae</taxon>
        <taxon>Exidia</taxon>
    </lineage>
</organism>
<evidence type="ECO:0000259" key="1">
    <source>
        <dbReference type="Pfam" id="PF12937"/>
    </source>
</evidence>
<proteinExistence type="predicted"/>
<dbReference type="AlphaFoldDB" id="A0A165Q407"/>
<evidence type="ECO:0000313" key="3">
    <source>
        <dbReference type="Proteomes" id="UP000077266"/>
    </source>
</evidence>
<name>A0A165Q407_EXIGL</name>
<accession>A0A165Q407</accession>
<dbReference type="SUPFAM" id="SSF81383">
    <property type="entry name" value="F-box domain"/>
    <property type="match status" value="1"/>
</dbReference>
<dbReference type="OrthoDB" id="3221235at2759"/>
<keyword evidence="3" id="KW-1185">Reference proteome</keyword>
<gene>
    <name evidence="2" type="ORF">EXIGLDRAFT_744237</name>
</gene>
<sequence>MSSPTFTAHSDHLAFYAGLAAEGVLNSVTRCEDAAGALAEPLRIFRCAVALAAQKWNEEHSQIRRLPIEILAYCFSFFDSIIDKVTVASRVCSHWRSVALHSPPLWFEIDLLRGVHGAQAKILHALPALLERSKGQPVSLVACVTTTSDVATLAHCLEDHLTHIRHLDISDNSTTTNNIGFTGFWTPAPILESLKYDGAIAIHGSLFSGFCPLLHYPLQRRGLNTTLIASQHYYTCYRNCRAWWFVDSAILNFSPSRLCRIRYDVSKAWLSHRTTATARLFYDSATCCSRKAGPSMPSP</sequence>
<dbReference type="Pfam" id="PF12937">
    <property type="entry name" value="F-box-like"/>
    <property type="match status" value="1"/>
</dbReference>
<dbReference type="Proteomes" id="UP000077266">
    <property type="component" value="Unassembled WGS sequence"/>
</dbReference>